<feature type="transmembrane region" description="Helical" evidence="1">
    <location>
        <begin position="99"/>
        <end position="121"/>
    </location>
</feature>
<organism evidence="2 3">
    <name type="scientific">Flagellimonas marinaquae</name>
    <dbReference type="NCBI Taxonomy" id="254955"/>
    <lineage>
        <taxon>Bacteria</taxon>
        <taxon>Pseudomonadati</taxon>
        <taxon>Bacteroidota</taxon>
        <taxon>Flavobacteriia</taxon>
        <taxon>Flavobacteriales</taxon>
        <taxon>Flavobacteriaceae</taxon>
        <taxon>Flagellimonas</taxon>
    </lineage>
</organism>
<feature type="transmembrane region" description="Helical" evidence="1">
    <location>
        <begin position="128"/>
        <end position="147"/>
    </location>
</feature>
<protein>
    <submittedName>
        <fullName evidence="2">Uncharacterized protein</fullName>
    </submittedName>
</protein>
<evidence type="ECO:0000313" key="2">
    <source>
        <dbReference type="EMBL" id="BDW93622.1"/>
    </source>
</evidence>
<feature type="transmembrane region" description="Helical" evidence="1">
    <location>
        <begin position="167"/>
        <end position="184"/>
    </location>
</feature>
<evidence type="ECO:0000256" key="1">
    <source>
        <dbReference type="SAM" id="Phobius"/>
    </source>
</evidence>
<sequence>MKRLPYIFKIILPVLVAALGLLIVYKKIDFYPLLLGLIIGVFNWNLHRINSIISTLICLIASYVVYGISILSFAIYVPIEEVLSNSLGYTIGKDQIAEVGFIITPFVIAPILMLLAVKFIFKTVKRRHTTLIIFMTILVLVLQALIFHHSTFIGIEATQKEFYDYPYILWVIIMVLAIQLILFNDNPNKSIKNQVKDN</sequence>
<name>A0AA48HCJ7_9FLAO</name>
<keyword evidence="1" id="KW-0472">Membrane</keyword>
<reference evidence="2 3" key="1">
    <citation type="submission" date="2023-01" db="EMBL/GenBank/DDBJ databases">
        <title>Complete genome sequence of Muricauda aquimarina strain IFOP_LL357.</title>
        <authorList>
            <person name="Gajardo G."/>
            <person name="Ueki S."/>
            <person name="Maruyama F."/>
        </authorList>
    </citation>
    <scope>NUCLEOTIDE SEQUENCE [LARGE SCALE GENOMIC DNA]</scope>
    <source>
        <strain evidence="2 3">IFOP_LL357</strain>
    </source>
</reference>
<dbReference type="Proteomes" id="UP001330184">
    <property type="component" value="Chromosome"/>
</dbReference>
<keyword evidence="3" id="KW-1185">Reference proteome</keyword>
<accession>A0AA48HCJ7</accession>
<dbReference type="AlphaFoldDB" id="A0AA48HCJ7"/>
<keyword evidence="1" id="KW-0812">Transmembrane</keyword>
<proteinExistence type="predicted"/>
<dbReference type="RefSeq" id="WP_338194270.1">
    <property type="nucleotide sequence ID" value="NZ_AP027268.1"/>
</dbReference>
<gene>
    <name evidence="2" type="ORF">MACH07_24540</name>
</gene>
<feature type="transmembrane region" description="Helical" evidence="1">
    <location>
        <begin position="53"/>
        <end position="79"/>
    </location>
</feature>
<feature type="transmembrane region" description="Helical" evidence="1">
    <location>
        <begin position="30"/>
        <end position="46"/>
    </location>
</feature>
<feature type="transmembrane region" description="Helical" evidence="1">
    <location>
        <begin position="7"/>
        <end position="24"/>
    </location>
</feature>
<keyword evidence="1" id="KW-1133">Transmembrane helix</keyword>
<evidence type="ECO:0000313" key="3">
    <source>
        <dbReference type="Proteomes" id="UP001330184"/>
    </source>
</evidence>
<dbReference type="EMBL" id="AP027268">
    <property type="protein sequence ID" value="BDW93622.1"/>
    <property type="molecule type" value="Genomic_DNA"/>
</dbReference>